<gene>
    <name evidence="2" type="ORF">LWI29_003030</name>
</gene>
<name>A0AA39SNA8_ACESA</name>
<protein>
    <submittedName>
        <fullName evidence="2">Uncharacterized protein</fullName>
    </submittedName>
</protein>
<proteinExistence type="predicted"/>
<comment type="caution">
    <text evidence="2">The sequence shown here is derived from an EMBL/GenBank/DDBJ whole genome shotgun (WGS) entry which is preliminary data.</text>
</comment>
<keyword evidence="3" id="KW-1185">Reference proteome</keyword>
<dbReference type="Proteomes" id="UP001168877">
    <property type="component" value="Unassembled WGS sequence"/>
</dbReference>
<evidence type="ECO:0000313" key="3">
    <source>
        <dbReference type="Proteomes" id="UP001168877"/>
    </source>
</evidence>
<accession>A0AA39SNA8</accession>
<reference evidence="2" key="2">
    <citation type="submission" date="2023-06" db="EMBL/GenBank/DDBJ databases">
        <authorList>
            <person name="Swenson N.G."/>
            <person name="Wegrzyn J.L."/>
            <person name="Mcevoy S.L."/>
        </authorList>
    </citation>
    <scope>NUCLEOTIDE SEQUENCE</scope>
    <source>
        <strain evidence="2">NS2018</strain>
        <tissue evidence="2">Leaf</tissue>
    </source>
</reference>
<reference evidence="2" key="1">
    <citation type="journal article" date="2022" name="Plant J.">
        <title>Strategies of tolerance reflected in two North American maple genomes.</title>
        <authorList>
            <person name="McEvoy S.L."/>
            <person name="Sezen U.U."/>
            <person name="Trouern-Trend A."/>
            <person name="McMahon S.M."/>
            <person name="Schaberg P.G."/>
            <person name="Yang J."/>
            <person name="Wegrzyn J.L."/>
            <person name="Swenson N.G."/>
        </authorList>
    </citation>
    <scope>NUCLEOTIDE SEQUENCE</scope>
    <source>
        <strain evidence="2">NS2018</strain>
    </source>
</reference>
<evidence type="ECO:0000256" key="1">
    <source>
        <dbReference type="SAM" id="MobiDB-lite"/>
    </source>
</evidence>
<organism evidence="2 3">
    <name type="scientific">Acer saccharum</name>
    <name type="common">Sugar maple</name>
    <dbReference type="NCBI Taxonomy" id="4024"/>
    <lineage>
        <taxon>Eukaryota</taxon>
        <taxon>Viridiplantae</taxon>
        <taxon>Streptophyta</taxon>
        <taxon>Embryophyta</taxon>
        <taxon>Tracheophyta</taxon>
        <taxon>Spermatophyta</taxon>
        <taxon>Magnoliopsida</taxon>
        <taxon>eudicotyledons</taxon>
        <taxon>Gunneridae</taxon>
        <taxon>Pentapetalae</taxon>
        <taxon>rosids</taxon>
        <taxon>malvids</taxon>
        <taxon>Sapindales</taxon>
        <taxon>Sapindaceae</taxon>
        <taxon>Hippocastanoideae</taxon>
        <taxon>Acereae</taxon>
        <taxon>Acer</taxon>
    </lineage>
</organism>
<evidence type="ECO:0000313" key="2">
    <source>
        <dbReference type="EMBL" id="KAK0595054.1"/>
    </source>
</evidence>
<feature type="compositionally biased region" description="Polar residues" evidence="1">
    <location>
        <begin position="81"/>
        <end position="99"/>
    </location>
</feature>
<dbReference type="AlphaFoldDB" id="A0AA39SNA8"/>
<feature type="region of interest" description="Disordered" evidence="1">
    <location>
        <begin position="71"/>
        <end position="99"/>
    </location>
</feature>
<dbReference type="EMBL" id="JAUESC010000004">
    <property type="protein sequence ID" value="KAK0595054.1"/>
    <property type="molecule type" value="Genomic_DNA"/>
</dbReference>
<sequence>MLQCISASISYVREGYWNDSQVANSSERIRAIFNNGVYAAKFAGEAKITKETLAATQHLILESQQKAKEAKLHSEKLAEDMSNQQGQHGDSFRGSLNGS</sequence>